<evidence type="ECO:0000313" key="6">
    <source>
        <dbReference type="Proteomes" id="UP000809273"/>
    </source>
</evidence>
<dbReference type="InterPro" id="IPR020845">
    <property type="entry name" value="AMP-binding_CS"/>
</dbReference>
<dbReference type="InterPro" id="IPR025110">
    <property type="entry name" value="AMP-bd_C"/>
</dbReference>
<evidence type="ECO:0000259" key="4">
    <source>
        <dbReference type="Pfam" id="PF13193"/>
    </source>
</evidence>
<dbReference type="SUPFAM" id="SSF56801">
    <property type="entry name" value="Acetyl-CoA synthetase-like"/>
    <property type="match status" value="1"/>
</dbReference>
<evidence type="ECO:0000313" key="5">
    <source>
        <dbReference type="EMBL" id="MBN1574582.1"/>
    </source>
</evidence>
<reference evidence="5" key="2">
    <citation type="submission" date="2021-01" db="EMBL/GenBank/DDBJ databases">
        <authorList>
            <person name="Hahn C.R."/>
            <person name="Youssef N.H."/>
            <person name="Elshahed M."/>
        </authorList>
    </citation>
    <scope>NUCLEOTIDE SEQUENCE</scope>
    <source>
        <strain evidence="5">Zod_Metabat.24</strain>
    </source>
</reference>
<keyword evidence="2 5" id="KW-0436">Ligase</keyword>
<comment type="caution">
    <text evidence="5">The sequence shown here is derived from an EMBL/GenBank/DDBJ whole genome shotgun (WGS) entry which is preliminary data.</text>
</comment>
<dbReference type="PROSITE" id="PS00455">
    <property type="entry name" value="AMP_BINDING"/>
    <property type="match status" value="1"/>
</dbReference>
<dbReference type="InterPro" id="IPR045851">
    <property type="entry name" value="AMP-bd_C_sf"/>
</dbReference>
<dbReference type="PANTHER" id="PTHR43767">
    <property type="entry name" value="LONG-CHAIN-FATTY-ACID--COA LIGASE"/>
    <property type="match status" value="1"/>
</dbReference>
<dbReference type="FunFam" id="3.40.50.12780:FF:000003">
    <property type="entry name" value="Long-chain-fatty-acid--CoA ligase FadD"/>
    <property type="match status" value="1"/>
</dbReference>
<dbReference type="Pfam" id="PF13193">
    <property type="entry name" value="AMP-binding_C"/>
    <property type="match status" value="1"/>
</dbReference>
<comment type="similarity">
    <text evidence="1">Belongs to the ATP-dependent AMP-binding enzyme family.</text>
</comment>
<dbReference type="InterPro" id="IPR042099">
    <property type="entry name" value="ANL_N_sf"/>
</dbReference>
<dbReference type="Proteomes" id="UP000809273">
    <property type="component" value="Unassembled WGS sequence"/>
</dbReference>
<proteinExistence type="inferred from homology"/>
<reference evidence="5" key="1">
    <citation type="journal article" date="2021" name="Environ. Microbiol.">
        <title>Genomic characterization of three novel Desulfobacterota classes expand the metabolic and phylogenetic diversity of the phylum.</title>
        <authorList>
            <person name="Murphy C.L."/>
            <person name="Biggerstaff J."/>
            <person name="Eichhorn A."/>
            <person name="Ewing E."/>
            <person name="Shahan R."/>
            <person name="Soriano D."/>
            <person name="Stewart S."/>
            <person name="VanMol K."/>
            <person name="Walker R."/>
            <person name="Walters P."/>
            <person name="Elshahed M.S."/>
            <person name="Youssef N.H."/>
        </authorList>
    </citation>
    <scope>NUCLEOTIDE SEQUENCE</scope>
    <source>
        <strain evidence="5">Zod_Metabat.24</strain>
    </source>
</reference>
<dbReference type="FunFam" id="3.30.300.30:FF:000008">
    <property type="entry name" value="2,3-dihydroxybenzoate-AMP ligase"/>
    <property type="match status" value="1"/>
</dbReference>
<sequence length="564" mass="63167">MKRVWHQFYDEGVTPEMKIPEITIYDILENSTEKYPDNPATYFMGARLKYTQLKDHVDRFAAGLKKMGVKKGDRIAVSLPNCPQSVIAFYAAFKLGAVAVGFNPLYVERELIYQFNDSGAETLITLDILWEKRIKGIADEVPLKRIIVTNVKDYLPGLKALFYPVAARLQGMWAPAQPDERVHYFKDVVSNSDPKGATQEAKHEDLALLQYTGGTTGLPKGVMLSHKNIVSCTVAIGSYFTNAVMGKERHISVIPAFHIYGLTMCTVMPVYQGAEIQLIPRFDVNMLLKEIPKLKPTYFCAVPTMYVGIINHPDLKKYDISSIKGCFSGASPLPVSVMKRFEELTGGRIIEGYGLSEAAPVSHANTFFGKRKSASVGFPIPNTDCRLVDIDDGKREVKIGEPGEVVIKGPQVMMGYWNKEEQTREALQDGWLYTGDIATRDEEGFFYIVDRKKDMIIAGGYNIYPREIDEVLYSHPKIQDAVAVGIPDPYRGETVKAFIVLKEGETMTEDEIKAYCKKNLAVFKVPKIYEFKKELPMSMIGKVLRKKLRDEEIEKMGDGAGAGA</sequence>
<feature type="domain" description="AMP-binding enzyme C-terminal" evidence="4">
    <location>
        <begin position="467"/>
        <end position="542"/>
    </location>
</feature>
<name>A0A9D8KHG4_9DELT</name>
<dbReference type="PANTHER" id="PTHR43767:SF9">
    <property type="entry name" value="LONG-CHAIN-FATTY-ACID--COA LIGASE"/>
    <property type="match status" value="1"/>
</dbReference>
<protein>
    <submittedName>
        <fullName evidence="5">Long-chain fatty acid--CoA ligase</fullName>
    </submittedName>
</protein>
<accession>A0A9D8KHG4</accession>
<dbReference type="CDD" id="cd05936">
    <property type="entry name" value="FC-FACS_FadD_like"/>
    <property type="match status" value="1"/>
</dbReference>
<organism evidence="5 6">
    <name type="scientific">Candidatus Zymogenus saltonus</name>
    <dbReference type="NCBI Taxonomy" id="2844893"/>
    <lineage>
        <taxon>Bacteria</taxon>
        <taxon>Deltaproteobacteria</taxon>
        <taxon>Candidatus Zymogenia</taxon>
        <taxon>Candidatus Zymogeniales</taxon>
        <taxon>Candidatus Zymogenaceae</taxon>
        <taxon>Candidatus Zymogenus</taxon>
    </lineage>
</organism>
<dbReference type="Gene3D" id="3.30.300.30">
    <property type="match status" value="1"/>
</dbReference>
<dbReference type="AlphaFoldDB" id="A0A9D8KHG4"/>
<dbReference type="EMBL" id="JAFGIX010000083">
    <property type="protein sequence ID" value="MBN1574582.1"/>
    <property type="molecule type" value="Genomic_DNA"/>
</dbReference>
<dbReference type="InterPro" id="IPR000873">
    <property type="entry name" value="AMP-dep_synth/lig_dom"/>
</dbReference>
<evidence type="ECO:0000259" key="3">
    <source>
        <dbReference type="Pfam" id="PF00501"/>
    </source>
</evidence>
<evidence type="ECO:0000256" key="1">
    <source>
        <dbReference type="ARBA" id="ARBA00006432"/>
    </source>
</evidence>
<evidence type="ECO:0000256" key="2">
    <source>
        <dbReference type="ARBA" id="ARBA00022598"/>
    </source>
</evidence>
<dbReference type="InterPro" id="IPR050237">
    <property type="entry name" value="ATP-dep_AMP-bd_enzyme"/>
</dbReference>
<gene>
    <name evidence="5" type="ORF">JW984_15400</name>
</gene>
<dbReference type="GO" id="GO:0016877">
    <property type="term" value="F:ligase activity, forming carbon-sulfur bonds"/>
    <property type="evidence" value="ECO:0007669"/>
    <property type="project" value="UniProtKB-ARBA"/>
</dbReference>
<dbReference type="Gene3D" id="3.40.50.12780">
    <property type="entry name" value="N-terminal domain of ligase-like"/>
    <property type="match status" value="1"/>
</dbReference>
<feature type="domain" description="AMP-dependent synthetase/ligase" evidence="3">
    <location>
        <begin position="29"/>
        <end position="417"/>
    </location>
</feature>
<dbReference type="Pfam" id="PF00501">
    <property type="entry name" value="AMP-binding"/>
    <property type="match status" value="1"/>
</dbReference>